<feature type="compositionally biased region" description="Basic and acidic residues" evidence="2">
    <location>
        <begin position="387"/>
        <end position="416"/>
    </location>
</feature>
<evidence type="ECO:0000256" key="2">
    <source>
        <dbReference type="SAM" id="MobiDB-lite"/>
    </source>
</evidence>
<evidence type="ECO:0000313" key="4">
    <source>
        <dbReference type="EMBL" id="KAK6190876.1"/>
    </source>
</evidence>
<dbReference type="InterPro" id="IPR041686">
    <property type="entry name" value="Znf-CCCH_3"/>
</dbReference>
<keyword evidence="5" id="KW-1185">Reference proteome</keyword>
<evidence type="ECO:0000259" key="3">
    <source>
        <dbReference type="PROSITE" id="PS50103"/>
    </source>
</evidence>
<feature type="domain" description="C3H1-type" evidence="3">
    <location>
        <begin position="7"/>
        <end position="29"/>
    </location>
</feature>
<feature type="region of interest" description="Disordered" evidence="2">
    <location>
        <begin position="111"/>
        <end position="157"/>
    </location>
</feature>
<reference evidence="4 5" key="1">
    <citation type="submission" date="2024-01" db="EMBL/GenBank/DDBJ databases">
        <title>The genome of the rayed Mediterranean limpet Patella caerulea (Linnaeus, 1758).</title>
        <authorList>
            <person name="Anh-Thu Weber A."/>
            <person name="Halstead-Nussloch G."/>
        </authorList>
    </citation>
    <scope>NUCLEOTIDE SEQUENCE [LARGE SCALE GENOMIC DNA]</scope>
    <source>
        <strain evidence="4">AATW-2023a</strain>
        <tissue evidence="4">Whole specimen</tissue>
    </source>
</reference>
<keyword evidence="1" id="KW-0479">Metal-binding</keyword>
<feature type="compositionally biased region" description="Polar residues" evidence="2">
    <location>
        <begin position="572"/>
        <end position="592"/>
    </location>
</feature>
<dbReference type="GO" id="GO:0008270">
    <property type="term" value="F:zinc ion binding"/>
    <property type="evidence" value="ECO:0007669"/>
    <property type="project" value="UniProtKB-KW"/>
</dbReference>
<organism evidence="4 5">
    <name type="scientific">Patella caerulea</name>
    <name type="common">Rayed Mediterranean limpet</name>
    <dbReference type="NCBI Taxonomy" id="87958"/>
    <lineage>
        <taxon>Eukaryota</taxon>
        <taxon>Metazoa</taxon>
        <taxon>Spiralia</taxon>
        <taxon>Lophotrochozoa</taxon>
        <taxon>Mollusca</taxon>
        <taxon>Gastropoda</taxon>
        <taxon>Patellogastropoda</taxon>
        <taxon>Patelloidea</taxon>
        <taxon>Patellidae</taxon>
        <taxon>Patella</taxon>
    </lineage>
</organism>
<dbReference type="PANTHER" id="PTHR15725:SF14">
    <property type="entry name" value="ZINC FINGER CCCH DOMAIN-CONTAINING PROTEIN 11A"/>
    <property type="match status" value="1"/>
</dbReference>
<gene>
    <name evidence="4" type="ORF">SNE40_002649</name>
</gene>
<accession>A0AAN8K6B7</accession>
<protein>
    <recommendedName>
        <fullName evidence="3">C3H1-type domain-containing protein</fullName>
    </recommendedName>
</protein>
<feature type="compositionally biased region" description="Polar residues" evidence="2">
    <location>
        <begin position="113"/>
        <end position="126"/>
    </location>
</feature>
<dbReference type="InterPro" id="IPR000571">
    <property type="entry name" value="Znf_CCCH"/>
</dbReference>
<sequence length="824" mass="91946">MSLYGDDCYFYYYSSCNKGTMCPYRHVPEARGNETSCSLWKAGHCARPSCRFRHMEISVDRSSIPCYWESQPTGCAKPHCPFKHYSEKVETNPIEERCVIAPVNKSIIKNLERSTPSPTNQYSRSSPKIGPVVVNPSSDDSDEGSPLKKQTEQNKTLTEVTVTRPKIITFKKNVADTNSPPPVKVKTLEELRREKEMLQIINNSLEKPLEDDLEPYKVLQRSISPIRKIVLETPEETEKEPVLPERIMIVSNVDNGKPTPTVKGNVKSRLGRKLGGENEDSGLPPRQEKPRPITSRLGLSVSSTTKENKDDVAEIKIKSLDEIRKAKSNKEAQPSQKKGIRRITLVNEESVKQSKTVKTTGLTDIRKKRTLGALKTQNETEQIDQDNVNKSHEVQQENKKKRMIHLEKQKSAKQERAIYVPPGLKTSETSVSPTKRSRLSSSPEPEKSPEKSKVRVKTFAELMAEKRKKKEEEEKTEVKIDKNIPKKSTRTNFTPIVFDLNQKERMATPKVVAASLPFRHKKSAFVTPLPTKSKNDSESLPEKDVKTQIVRPVVSSGTSSHYVKDVAIVPPSSGSNNSHKNTESTHQSQSKQKSIETLVHSNKHSDNFEKETNIPLILQSKELCNKGTGIQPNVVSPSDINTNVNVSNVRNQKVISSVNVPNVRTEKVTSSVNVSNVKTEKVTSSVNIPNAKTEKVTSSINVPNVKAKKVTSSVNVPNVKAKKVTSANVKTEKVTSSVNVKTEKVNVDANVTQSSEAVLTPMTVKRKSTSVGSDSDRKKLRQSFNMSEEEDLLFGDDDDNNFTLSSEKYDDDDDILGDIDALLA</sequence>
<comment type="caution">
    <text evidence="4">The sequence shown here is derived from an EMBL/GenBank/DDBJ whole genome shotgun (WGS) entry which is preliminary data.</text>
</comment>
<proteinExistence type="predicted"/>
<name>A0AAN8K6B7_PATCE</name>
<feature type="region of interest" description="Disordered" evidence="2">
    <location>
        <begin position="254"/>
        <end position="310"/>
    </location>
</feature>
<feature type="region of interest" description="Disordered" evidence="2">
    <location>
        <begin position="376"/>
        <end position="456"/>
    </location>
</feature>
<keyword evidence="1" id="KW-0862">Zinc</keyword>
<dbReference type="PANTHER" id="PTHR15725">
    <property type="entry name" value="ZN-FINGER, C-X8-C-X5-C-X3-H TYPE-CONTAINING"/>
    <property type="match status" value="1"/>
</dbReference>
<dbReference type="Gene3D" id="4.10.1000.10">
    <property type="entry name" value="Zinc finger, CCCH-type"/>
    <property type="match status" value="1"/>
</dbReference>
<dbReference type="EMBL" id="JAZGQO010000002">
    <property type="protein sequence ID" value="KAK6190876.1"/>
    <property type="molecule type" value="Genomic_DNA"/>
</dbReference>
<evidence type="ECO:0000313" key="5">
    <source>
        <dbReference type="Proteomes" id="UP001347796"/>
    </source>
</evidence>
<keyword evidence="1" id="KW-0863">Zinc-finger</keyword>
<dbReference type="PROSITE" id="PS50103">
    <property type="entry name" value="ZF_C3H1"/>
    <property type="match status" value="1"/>
</dbReference>
<dbReference type="SMART" id="SM00356">
    <property type="entry name" value="ZnF_C3H1"/>
    <property type="match status" value="2"/>
</dbReference>
<dbReference type="Pfam" id="PF15663">
    <property type="entry name" value="zf-CCCH_3"/>
    <property type="match status" value="1"/>
</dbReference>
<dbReference type="Proteomes" id="UP001347796">
    <property type="component" value="Unassembled WGS sequence"/>
</dbReference>
<feature type="zinc finger region" description="C3H1-type" evidence="1">
    <location>
        <begin position="7"/>
        <end position="29"/>
    </location>
</feature>
<dbReference type="AlphaFoldDB" id="A0AAN8K6B7"/>
<feature type="region of interest" description="Disordered" evidence="2">
    <location>
        <begin position="567"/>
        <end position="596"/>
    </location>
</feature>
<feature type="compositionally biased region" description="Polar residues" evidence="2">
    <location>
        <begin position="376"/>
        <end position="386"/>
    </location>
</feature>
<feature type="compositionally biased region" description="Basic and acidic residues" evidence="2">
    <location>
        <begin position="444"/>
        <end position="453"/>
    </location>
</feature>
<evidence type="ECO:0000256" key="1">
    <source>
        <dbReference type="PROSITE-ProRule" id="PRU00723"/>
    </source>
</evidence>